<evidence type="ECO:0000256" key="6">
    <source>
        <dbReference type="ARBA" id="ARBA00022448"/>
    </source>
</evidence>
<keyword evidence="6" id="KW-0813">Transport</keyword>
<evidence type="ECO:0000256" key="11">
    <source>
        <dbReference type="ARBA" id="ARBA00023128"/>
    </source>
</evidence>
<comment type="caution">
    <text evidence="16">The sequence shown here is derived from an EMBL/GenBank/DDBJ whole genome shotgun (WGS) entry which is preliminary data.</text>
</comment>
<keyword evidence="17" id="KW-1185">Reference proteome</keyword>
<comment type="subunit">
    <text evidence="4">Complex I is composed of 45 different subunits.</text>
</comment>
<evidence type="ECO:0000256" key="7">
    <source>
        <dbReference type="ARBA" id="ARBA00022660"/>
    </source>
</evidence>
<evidence type="ECO:0000256" key="13">
    <source>
        <dbReference type="ARBA" id="ARBA00030360"/>
    </source>
</evidence>
<keyword evidence="11" id="KW-0496">Mitochondrion</keyword>
<dbReference type="PANTHER" id="PTHR12485:SF1">
    <property type="entry name" value="NADH DEHYDROGENASE [UBIQUINONE] 1 ALPHA SUBCOMPLEX SUBUNIT 7"/>
    <property type="match status" value="1"/>
</dbReference>
<keyword evidence="8" id="KW-0999">Mitochondrion inner membrane</keyword>
<evidence type="ECO:0000256" key="5">
    <source>
        <dbReference type="ARBA" id="ARBA00016383"/>
    </source>
</evidence>
<dbReference type="Pfam" id="PF07347">
    <property type="entry name" value="CI-B14_5a"/>
    <property type="match status" value="1"/>
</dbReference>
<keyword evidence="9" id="KW-0249">Electron transport</keyword>
<dbReference type="OrthoDB" id="10063829at2759"/>
<comment type="similarity">
    <text evidence="3">Belongs to the complex I NDUFA7 subunit family.</text>
</comment>
<evidence type="ECO:0000256" key="12">
    <source>
        <dbReference type="ARBA" id="ARBA00023136"/>
    </source>
</evidence>
<comment type="function">
    <text evidence="1">Accessory subunit of the mitochondrial membrane respiratory chain NADH dehydrogenase (Complex I), that is believed not to be involved in catalysis. Complex I functions in the transfer of electrons from NADH to the respiratory chain. The immediate electron acceptor for the enzyme is believed to be ubiquinone.</text>
</comment>
<keyword evidence="7" id="KW-0679">Respiratory chain</keyword>
<keyword evidence="12" id="KW-0472">Membrane</keyword>
<evidence type="ECO:0000256" key="14">
    <source>
        <dbReference type="ARBA" id="ARBA00033401"/>
    </source>
</evidence>
<dbReference type="GO" id="GO:0006120">
    <property type="term" value="P:mitochondrial electron transport, NADH to ubiquinone"/>
    <property type="evidence" value="ECO:0007669"/>
    <property type="project" value="TreeGrafter"/>
</dbReference>
<feature type="compositionally biased region" description="Polar residues" evidence="15">
    <location>
        <begin position="55"/>
        <end position="64"/>
    </location>
</feature>
<evidence type="ECO:0000256" key="4">
    <source>
        <dbReference type="ARBA" id="ARBA00011533"/>
    </source>
</evidence>
<name>A0A3S3PFZ3_9ACAR</name>
<dbReference type="Proteomes" id="UP000285301">
    <property type="component" value="Unassembled WGS sequence"/>
</dbReference>
<feature type="region of interest" description="Disordered" evidence="15">
    <location>
        <begin position="55"/>
        <end position="80"/>
    </location>
</feature>
<evidence type="ECO:0000256" key="1">
    <source>
        <dbReference type="ARBA" id="ARBA00003195"/>
    </source>
</evidence>
<evidence type="ECO:0000256" key="2">
    <source>
        <dbReference type="ARBA" id="ARBA00004443"/>
    </source>
</evidence>
<dbReference type="PANTHER" id="PTHR12485">
    <property type="entry name" value="NADH-UBIQUINONE OXIDOREDUCTASE SUBUNIT B"/>
    <property type="match status" value="1"/>
</dbReference>
<dbReference type="EMBL" id="NCKU01011927">
    <property type="protein sequence ID" value="RWS00259.1"/>
    <property type="molecule type" value="Genomic_DNA"/>
</dbReference>
<comment type="subcellular location">
    <subcellularLocation>
        <location evidence="2">Mitochondrion inner membrane</location>
        <topology evidence="2">Peripheral membrane protein</topology>
        <orientation evidence="2">Matrix side</orientation>
    </subcellularLocation>
</comment>
<evidence type="ECO:0000256" key="9">
    <source>
        <dbReference type="ARBA" id="ARBA00022982"/>
    </source>
</evidence>
<evidence type="ECO:0000313" key="16">
    <source>
        <dbReference type="EMBL" id="RWS00259.1"/>
    </source>
</evidence>
<evidence type="ECO:0000256" key="3">
    <source>
        <dbReference type="ARBA" id="ARBA00005482"/>
    </source>
</evidence>
<dbReference type="InterPro" id="IPR009947">
    <property type="entry name" value="NDUA7"/>
</dbReference>
<protein>
    <recommendedName>
        <fullName evidence="5">NADH dehydrogenase [ubiquinone] 1 alpha subcomplex subunit 7</fullName>
    </recommendedName>
    <alternativeName>
        <fullName evidence="14">Complex I-B14.5a</fullName>
    </alternativeName>
    <alternativeName>
        <fullName evidence="13">NADH-ubiquinone oxidoreductase subunit B14.5a</fullName>
    </alternativeName>
</protein>
<organism evidence="16 17">
    <name type="scientific">Dinothrombium tinctorium</name>
    <dbReference type="NCBI Taxonomy" id="1965070"/>
    <lineage>
        <taxon>Eukaryota</taxon>
        <taxon>Metazoa</taxon>
        <taxon>Ecdysozoa</taxon>
        <taxon>Arthropoda</taxon>
        <taxon>Chelicerata</taxon>
        <taxon>Arachnida</taxon>
        <taxon>Acari</taxon>
        <taxon>Acariformes</taxon>
        <taxon>Trombidiformes</taxon>
        <taxon>Prostigmata</taxon>
        <taxon>Anystina</taxon>
        <taxon>Parasitengona</taxon>
        <taxon>Trombidioidea</taxon>
        <taxon>Trombidiidae</taxon>
        <taxon>Dinothrombium</taxon>
    </lineage>
</organism>
<evidence type="ECO:0000313" key="17">
    <source>
        <dbReference type="Proteomes" id="UP000285301"/>
    </source>
</evidence>
<sequence>MGREFNKSLRHQFELSPRPGPKPNLPETYSTHLSQYKYLERDARRLSLPPTEIVSSAKQLTSGTENEKNTADTTISKSSWPPLPGKQYFWKESK</sequence>
<dbReference type="STRING" id="1965070.A0A3S3PFZ3"/>
<evidence type="ECO:0000256" key="10">
    <source>
        <dbReference type="ARBA" id="ARBA00022990"/>
    </source>
</evidence>
<evidence type="ECO:0000256" key="15">
    <source>
        <dbReference type="SAM" id="MobiDB-lite"/>
    </source>
</evidence>
<dbReference type="AlphaFoldDB" id="A0A3S3PFZ3"/>
<accession>A0A3S3PFZ3</accession>
<dbReference type="GO" id="GO:0005743">
    <property type="term" value="C:mitochondrial inner membrane"/>
    <property type="evidence" value="ECO:0007669"/>
    <property type="project" value="UniProtKB-SubCell"/>
</dbReference>
<evidence type="ECO:0000256" key="8">
    <source>
        <dbReference type="ARBA" id="ARBA00022792"/>
    </source>
</evidence>
<feature type="compositionally biased region" description="Basic and acidic residues" evidence="15">
    <location>
        <begin position="1"/>
        <end position="13"/>
    </location>
</feature>
<reference evidence="16 17" key="1">
    <citation type="journal article" date="2018" name="Gigascience">
        <title>Genomes of trombidid mites reveal novel predicted allergens and laterally-transferred genes associated with secondary metabolism.</title>
        <authorList>
            <person name="Dong X."/>
            <person name="Chaisiri K."/>
            <person name="Xia D."/>
            <person name="Armstrong S.D."/>
            <person name="Fang Y."/>
            <person name="Donnelly M.J."/>
            <person name="Kadowaki T."/>
            <person name="McGarry J.W."/>
            <person name="Darby A.C."/>
            <person name="Makepeace B.L."/>
        </authorList>
    </citation>
    <scope>NUCLEOTIDE SEQUENCE [LARGE SCALE GENOMIC DNA]</scope>
    <source>
        <strain evidence="16">UoL-WK</strain>
    </source>
</reference>
<gene>
    <name evidence="16" type="ORF">B4U79_09706</name>
</gene>
<proteinExistence type="inferred from homology"/>
<feature type="region of interest" description="Disordered" evidence="15">
    <location>
        <begin position="1"/>
        <end position="27"/>
    </location>
</feature>
<keyword evidence="10" id="KW-0007">Acetylation</keyword>